<accession>A0A5A9W2J1</accession>
<dbReference type="InterPro" id="IPR036779">
    <property type="entry name" value="LysM_dom_sf"/>
</dbReference>
<reference evidence="3 4" key="1">
    <citation type="submission" date="2019-03" db="EMBL/GenBank/DDBJ databases">
        <title>Nitrincola sp. nov. isolated from an Indian soda lake.</title>
        <authorList>
            <person name="Joshi A."/>
            <person name="Thite S.V."/>
            <person name="Joseph N."/>
            <person name="Dhotre D."/>
            <person name="Moorthy M."/>
            <person name="Shouche Y.S."/>
        </authorList>
    </citation>
    <scope>NUCLEOTIDE SEQUENCE [LARGE SCALE GENOMIC DNA]</scope>
    <source>
        <strain evidence="3 4">MEB193</strain>
    </source>
</reference>
<comment type="caution">
    <text evidence="3">The sequence shown here is derived from an EMBL/GenBank/DDBJ whole genome shotgun (WGS) entry which is preliminary data.</text>
</comment>
<dbReference type="Gene3D" id="3.10.350.10">
    <property type="entry name" value="LysM domain"/>
    <property type="match status" value="1"/>
</dbReference>
<dbReference type="PANTHER" id="PTHR34700:SF4">
    <property type="entry name" value="PHAGE-LIKE ELEMENT PBSX PROTEIN XKDP"/>
    <property type="match status" value="1"/>
</dbReference>
<keyword evidence="4" id="KW-1185">Reference proteome</keyword>
<dbReference type="SUPFAM" id="SSF54106">
    <property type="entry name" value="LysM domain"/>
    <property type="match status" value="1"/>
</dbReference>
<name>A0A5A9W2J1_9GAMM</name>
<evidence type="ECO:0000256" key="1">
    <source>
        <dbReference type="SAM" id="SignalP"/>
    </source>
</evidence>
<dbReference type="InterPro" id="IPR052196">
    <property type="entry name" value="Bact_Kbp"/>
</dbReference>
<evidence type="ECO:0000259" key="2">
    <source>
        <dbReference type="PROSITE" id="PS51782"/>
    </source>
</evidence>
<dbReference type="RefSeq" id="WP_149391738.1">
    <property type="nucleotide sequence ID" value="NZ_SMRS01000009.1"/>
</dbReference>
<dbReference type="AlphaFoldDB" id="A0A5A9W2J1"/>
<dbReference type="InterPro" id="IPR018392">
    <property type="entry name" value="LysM"/>
</dbReference>
<dbReference type="CDD" id="cd00118">
    <property type="entry name" value="LysM"/>
    <property type="match status" value="1"/>
</dbReference>
<feature type="chain" id="PRO_5023071215" evidence="1">
    <location>
        <begin position="22"/>
        <end position="345"/>
    </location>
</feature>
<sequence length="345" mass="38946">MKRLLCGLLTASVLWTGSVLAEVRQDRLQLKEGHPTEYVVVKGDTLWDISGRFLDRPWLWPEIWGVNPQIDNPHLIYPGDVIYLTWVDGQPRLSLRPTSGVRKLSPQVRVLPLDQAIPAIPLRDIISFINNNLVVDEDLLQDAPYVVGGDNRRIITGAGDRVYARGHLKSDDRHQVIYRPAKPYYDPVTGELLGHELFKVADATVTSVQEEILTLQIRSSHEEVRSEYRVMPSDTRRIQSVFYPQPGPEIEQAQIMDVLKGVAKIGQFDSVVLNIGERDQVEPGHVFAVFRKGETLNDPITRETIQLPAERAGILMVYRVFDKVSYGLVMRATDVITVGDEVRAP</sequence>
<dbReference type="PANTHER" id="PTHR34700">
    <property type="entry name" value="POTASSIUM BINDING PROTEIN KBP"/>
    <property type="match status" value="1"/>
</dbReference>
<dbReference type="Pfam" id="PF01476">
    <property type="entry name" value="LysM"/>
    <property type="match status" value="1"/>
</dbReference>
<dbReference type="OrthoDB" id="9765158at2"/>
<protein>
    <submittedName>
        <fullName evidence="3">LysM peptidoglycan-binding domain-containing protein</fullName>
    </submittedName>
</protein>
<organism evidence="3 4">
    <name type="scientific">Nitrincola tapanii</name>
    <dbReference type="NCBI Taxonomy" id="1708751"/>
    <lineage>
        <taxon>Bacteria</taxon>
        <taxon>Pseudomonadati</taxon>
        <taxon>Pseudomonadota</taxon>
        <taxon>Gammaproteobacteria</taxon>
        <taxon>Oceanospirillales</taxon>
        <taxon>Oceanospirillaceae</taxon>
        <taxon>Nitrincola</taxon>
    </lineage>
</organism>
<feature type="domain" description="LysM" evidence="2">
    <location>
        <begin position="36"/>
        <end position="84"/>
    </location>
</feature>
<dbReference type="SMART" id="SM00257">
    <property type="entry name" value="LysM"/>
    <property type="match status" value="1"/>
</dbReference>
<dbReference type="PROSITE" id="PS51782">
    <property type="entry name" value="LYSM"/>
    <property type="match status" value="1"/>
</dbReference>
<dbReference type="Proteomes" id="UP000325302">
    <property type="component" value="Unassembled WGS sequence"/>
</dbReference>
<gene>
    <name evidence="3" type="ORF">E1H14_12075</name>
</gene>
<evidence type="ECO:0000313" key="4">
    <source>
        <dbReference type="Proteomes" id="UP000325302"/>
    </source>
</evidence>
<evidence type="ECO:0000313" key="3">
    <source>
        <dbReference type="EMBL" id="KAA0873781.1"/>
    </source>
</evidence>
<keyword evidence="1" id="KW-0732">Signal</keyword>
<proteinExistence type="predicted"/>
<dbReference type="EMBL" id="SMRS01000009">
    <property type="protein sequence ID" value="KAA0873781.1"/>
    <property type="molecule type" value="Genomic_DNA"/>
</dbReference>
<feature type="signal peptide" evidence="1">
    <location>
        <begin position="1"/>
        <end position="21"/>
    </location>
</feature>